<feature type="region of interest" description="Disordered" evidence="5">
    <location>
        <begin position="1"/>
        <end position="33"/>
    </location>
</feature>
<dbReference type="InterPro" id="IPR036271">
    <property type="entry name" value="Tet_transcr_reg_TetR-rel_C_sf"/>
</dbReference>
<evidence type="ECO:0000256" key="1">
    <source>
        <dbReference type="ARBA" id="ARBA00023015"/>
    </source>
</evidence>
<dbReference type="RefSeq" id="WP_210852049.1">
    <property type="nucleotide sequence ID" value="NZ_JAGQDD010000002.1"/>
</dbReference>
<feature type="domain" description="HTH tetR-type" evidence="6">
    <location>
        <begin position="31"/>
        <end position="91"/>
    </location>
</feature>
<keyword evidence="2 4" id="KW-0238">DNA-binding</keyword>
<proteinExistence type="predicted"/>
<protein>
    <submittedName>
        <fullName evidence="7">TetR family transcriptional regulator</fullName>
    </submittedName>
</protein>
<accession>A0A940YB60</accession>
<organism evidence="7 8">
    <name type="scientific">Ideonella alba</name>
    <dbReference type="NCBI Taxonomy" id="2824118"/>
    <lineage>
        <taxon>Bacteria</taxon>
        <taxon>Pseudomonadati</taxon>
        <taxon>Pseudomonadota</taxon>
        <taxon>Betaproteobacteria</taxon>
        <taxon>Burkholderiales</taxon>
        <taxon>Sphaerotilaceae</taxon>
        <taxon>Ideonella</taxon>
    </lineage>
</organism>
<dbReference type="Pfam" id="PF00440">
    <property type="entry name" value="TetR_N"/>
    <property type="match status" value="1"/>
</dbReference>
<evidence type="ECO:0000256" key="2">
    <source>
        <dbReference type="ARBA" id="ARBA00023125"/>
    </source>
</evidence>
<dbReference type="PANTHER" id="PTHR30055">
    <property type="entry name" value="HTH-TYPE TRANSCRIPTIONAL REGULATOR RUTR"/>
    <property type="match status" value="1"/>
</dbReference>
<evidence type="ECO:0000313" key="8">
    <source>
        <dbReference type="Proteomes" id="UP000676246"/>
    </source>
</evidence>
<reference evidence="7 8" key="1">
    <citation type="submission" date="2021-04" db="EMBL/GenBank/DDBJ databases">
        <title>The genome sequence of Ideonella sp. 3Y2.</title>
        <authorList>
            <person name="Liu Y."/>
        </authorList>
    </citation>
    <scope>NUCLEOTIDE SEQUENCE [LARGE SCALE GENOMIC DNA]</scope>
    <source>
        <strain evidence="7 8">3Y2</strain>
    </source>
</reference>
<dbReference type="InterPro" id="IPR009057">
    <property type="entry name" value="Homeodomain-like_sf"/>
</dbReference>
<dbReference type="GO" id="GO:0003700">
    <property type="term" value="F:DNA-binding transcription factor activity"/>
    <property type="evidence" value="ECO:0007669"/>
    <property type="project" value="TreeGrafter"/>
</dbReference>
<dbReference type="PANTHER" id="PTHR30055:SF234">
    <property type="entry name" value="HTH-TYPE TRANSCRIPTIONAL REGULATOR BETI"/>
    <property type="match status" value="1"/>
</dbReference>
<evidence type="ECO:0000256" key="3">
    <source>
        <dbReference type="ARBA" id="ARBA00023163"/>
    </source>
</evidence>
<dbReference type="PROSITE" id="PS50977">
    <property type="entry name" value="HTH_TETR_2"/>
    <property type="match status" value="1"/>
</dbReference>
<dbReference type="Gene3D" id="1.10.357.10">
    <property type="entry name" value="Tetracycline Repressor, domain 2"/>
    <property type="match status" value="1"/>
</dbReference>
<evidence type="ECO:0000313" key="7">
    <source>
        <dbReference type="EMBL" id="MBQ0929801.1"/>
    </source>
</evidence>
<gene>
    <name evidence="7" type="ORF">KAK03_04815</name>
</gene>
<dbReference type="EMBL" id="JAGQDD010000002">
    <property type="protein sequence ID" value="MBQ0929801.1"/>
    <property type="molecule type" value="Genomic_DNA"/>
</dbReference>
<keyword evidence="3" id="KW-0804">Transcription</keyword>
<feature type="DNA-binding region" description="H-T-H motif" evidence="4">
    <location>
        <begin position="54"/>
        <end position="73"/>
    </location>
</feature>
<dbReference type="PRINTS" id="PR00455">
    <property type="entry name" value="HTHTETR"/>
</dbReference>
<comment type="caution">
    <text evidence="7">The sequence shown here is derived from an EMBL/GenBank/DDBJ whole genome shotgun (WGS) entry which is preliminary data.</text>
</comment>
<evidence type="ECO:0000256" key="5">
    <source>
        <dbReference type="SAM" id="MobiDB-lite"/>
    </source>
</evidence>
<dbReference type="Proteomes" id="UP000676246">
    <property type="component" value="Unassembled WGS sequence"/>
</dbReference>
<keyword evidence="1" id="KW-0805">Transcription regulation</keyword>
<evidence type="ECO:0000259" key="6">
    <source>
        <dbReference type="PROSITE" id="PS50977"/>
    </source>
</evidence>
<dbReference type="SUPFAM" id="SSF48498">
    <property type="entry name" value="Tetracyclin repressor-like, C-terminal domain"/>
    <property type="match status" value="1"/>
</dbReference>
<dbReference type="Pfam" id="PF17939">
    <property type="entry name" value="TetR_C_30"/>
    <property type="match status" value="1"/>
</dbReference>
<name>A0A940YB60_9BURK</name>
<dbReference type="SUPFAM" id="SSF46689">
    <property type="entry name" value="Homeodomain-like"/>
    <property type="match status" value="1"/>
</dbReference>
<sequence>MAPSSDPTPAEPSPRPKRPASGRGAPREDQPDRRTNILLAAEKLFALRGYHAVSIRDIAAEAGVPLALVGYYFGAKHELYHAIFETWSPAIAGRLQALDAVMQEPDLALRLERVVDTFVSPLIALHQHPEGQYYALMAARDLAAPTEESERSNREFFDPLAHAFIDALMSTAPGASRGQVAWCYQFMLGALLHFLSDRRVERLSRGENRAADPAAKERLLAFLLGGFRAVLGAPGSPSRPRKR</sequence>
<dbReference type="GO" id="GO:0000976">
    <property type="term" value="F:transcription cis-regulatory region binding"/>
    <property type="evidence" value="ECO:0007669"/>
    <property type="project" value="TreeGrafter"/>
</dbReference>
<keyword evidence="8" id="KW-1185">Reference proteome</keyword>
<dbReference type="InterPro" id="IPR050109">
    <property type="entry name" value="HTH-type_TetR-like_transc_reg"/>
</dbReference>
<dbReference type="InterPro" id="IPR001647">
    <property type="entry name" value="HTH_TetR"/>
</dbReference>
<evidence type="ECO:0000256" key="4">
    <source>
        <dbReference type="PROSITE-ProRule" id="PRU00335"/>
    </source>
</evidence>
<dbReference type="AlphaFoldDB" id="A0A940YB60"/>
<dbReference type="InterPro" id="IPR041586">
    <property type="entry name" value="PsrA_TetR_C"/>
</dbReference>